<dbReference type="InterPro" id="IPR003339">
    <property type="entry name" value="ABC/ECF_trnsptr_transmembrane"/>
</dbReference>
<dbReference type="NCBIfam" id="TIGR02454">
    <property type="entry name" value="ECF_T_CbiQ"/>
    <property type="match status" value="1"/>
</dbReference>
<dbReference type="HOGENOM" id="CLU_056469_5_3_9"/>
<evidence type="ECO:0000313" key="7">
    <source>
        <dbReference type="EMBL" id="AEH92216.1"/>
    </source>
</evidence>
<evidence type="ECO:0000256" key="1">
    <source>
        <dbReference type="ARBA" id="ARBA00004651"/>
    </source>
</evidence>
<dbReference type="CDD" id="cd16914">
    <property type="entry name" value="EcfT"/>
    <property type="match status" value="1"/>
</dbReference>
<sequence length="233" mass="26721">MASGKLRTMLTIDKYAYQNRWIAFSPSLKALFYVAILILALTGPVLVQAILFFCMVPLTLYVVKIHFKQYLKWLLLPFSFLLFSLLSILISISKDPSSFLASISIGSLYLGVSDVTITTATQVFFRSIACLAATYFFVLTVPVVQLTKVMKRIFIPKVLIELTILIYRFIFIFLEEAAAIRKAQSLRFGYHGIKNSYRSFGMLVNTLFNRVMKRYNEMVITLDVKLYQGEFHI</sequence>
<name>A0A0E0UV42_LISMM</name>
<accession>A0A0E0UV42</accession>
<keyword evidence="4 6" id="KW-1133">Transmembrane helix</keyword>
<keyword evidence="5 6" id="KW-0472">Membrane</keyword>
<dbReference type="KEGG" id="lmq:LMM7_1211"/>
<evidence type="ECO:0000256" key="2">
    <source>
        <dbReference type="ARBA" id="ARBA00022475"/>
    </source>
</evidence>
<dbReference type="PANTHER" id="PTHR43723">
    <property type="entry name" value="COBALT TRANSPORT PROTEIN CBIQ"/>
    <property type="match status" value="1"/>
</dbReference>
<dbReference type="GO" id="GO:0006824">
    <property type="term" value="P:cobalt ion transport"/>
    <property type="evidence" value="ECO:0007669"/>
    <property type="project" value="InterPro"/>
</dbReference>
<comment type="subcellular location">
    <subcellularLocation>
        <location evidence="1">Cell membrane</location>
        <topology evidence="1">Multi-pass membrane protein</topology>
    </subcellularLocation>
</comment>
<feature type="transmembrane region" description="Helical" evidence="6">
    <location>
        <begin position="45"/>
        <end position="63"/>
    </location>
</feature>
<dbReference type="InterPro" id="IPR052770">
    <property type="entry name" value="Cobalt_transport_CbiQ"/>
</dbReference>
<dbReference type="PATRIC" id="fig|1030009.3.peg.1200"/>
<evidence type="ECO:0000313" key="8">
    <source>
        <dbReference type="Proteomes" id="UP000000486"/>
    </source>
</evidence>
<organism evidence="7 8">
    <name type="scientific">Listeria monocytogenes serotype 4a (strain M7)</name>
    <dbReference type="NCBI Taxonomy" id="1030009"/>
    <lineage>
        <taxon>Bacteria</taxon>
        <taxon>Bacillati</taxon>
        <taxon>Bacillota</taxon>
        <taxon>Bacilli</taxon>
        <taxon>Bacillales</taxon>
        <taxon>Listeriaceae</taxon>
        <taxon>Listeria</taxon>
    </lineage>
</organism>
<proteinExistence type="predicted"/>
<evidence type="ECO:0000256" key="3">
    <source>
        <dbReference type="ARBA" id="ARBA00022692"/>
    </source>
</evidence>
<dbReference type="AlphaFoldDB" id="A0A0E0UV42"/>
<evidence type="ECO:0000256" key="6">
    <source>
        <dbReference type="SAM" id="Phobius"/>
    </source>
</evidence>
<protein>
    <submittedName>
        <fullName evidence="7">Putative cobalt uptake ABC transporter, permease protein</fullName>
    </submittedName>
</protein>
<feature type="transmembrane region" description="Helical" evidence="6">
    <location>
        <begin position="21"/>
        <end position="39"/>
    </location>
</feature>
<dbReference type="Pfam" id="PF02361">
    <property type="entry name" value="CbiQ"/>
    <property type="match status" value="1"/>
</dbReference>
<feature type="transmembrane region" description="Helical" evidence="6">
    <location>
        <begin position="153"/>
        <end position="174"/>
    </location>
</feature>
<dbReference type="InterPro" id="IPR012809">
    <property type="entry name" value="ECF_CbiQ"/>
</dbReference>
<feature type="transmembrane region" description="Helical" evidence="6">
    <location>
        <begin position="70"/>
        <end position="92"/>
    </location>
</feature>
<dbReference type="EMBL" id="CP002816">
    <property type="protein sequence ID" value="AEH92216.1"/>
    <property type="molecule type" value="Genomic_DNA"/>
</dbReference>
<keyword evidence="2" id="KW-1003">Cell membrane</keyword>
<reference evidence="7 8" key="1">
    <citation type="journal article" date="2011" name="J. Bacteriol.">
        <title>Genome sequence of the nonpathogenic Listeria monocytogenes serovar 4a strain M7.</title>
        <authorList>
            <person name="Chen J."/>
            <person name="Xia Y."/>
            <person name="Cheng C."/>
            <person name="Fang C."/>
            <person name="Shan Y."/>
            <person name="Jin G."/>
            <person name="Fang W."/>
        </authorList>
    </citation>
    <scope>NUCLEOTIDE SEQUENCE [LARGE SCALE GENOMIC DNA]</scope>
    <source>
        <strain evidence="7 8">M7</strain>
    </source>
</reference>
<keyword evidence="3 6" id="KW-0812">Transmembrane</keyword>
<gene>
    <name evidence="7" type="primary">cbiQ</name>
    <name evidence="7" type="ordered locus">LMM7_1211</name>
</gene>
<dbReference type="PANTHER" id="PTHR43723:SF1">
    <property type="entry name" value="COBALT TRANSPORT PROTEIN CBIQ"/>
    <property type="match status" value="1"/>
</dbReference>
<evidence type="ECO:0000256" key="4">
    <source>
        <dbReference type="ARBA" id="ARBA00022989"/>
    </source>
</evidence>
<feature type="transmembrane region" description="Helical" evidence="6">
    <location>
        <begin position="124"/>
        <end position="147"/>
    </location>
</feature>
<evidence type="ECO:0000256" key="5">
    <source>
        <dbReference type="ARBA" id="ARBA00023136"/>
    </source>
</evidence>
<dbReference type="NCBIfam" id="NF012029">
    <property type="entry name" value="PRK15485.1"/>
    <property type="match status" value="1"/>
</dbReference>
<dbReference type="Proteomes" id="UP000000486">
    <property type="component" value="Chromosome"/>
</dbReference>
<dbReference type="GO" id="GO:0043190">
    <property type="term" value="C:ATP-binding cassette (ABC) transporter complex"/>
    <property type="evidence" value="ECO:0007669"/>
    <property type="project" value="InterPro"/>
</dbReference>